<dbReference type="OrthoDB" id="10587952at2759"/>
<organism evidence="1 2">
    <name type="scientific">Cucurbitaria berberidis CBS 394.84</name>
    <dbReference type="NCBI Taxonomy" id="1168544"/>
    <lineage>
        <taxon>Eukaryota</taxon>
        <taxon>Fungi</taxon>
        <taxon>Dikarya</taxon>
        <taxon>Ascomycota</taxon>
        <taxon>Pezizomycotina</taxon>
        <taxon>Dothideomycetes</taxon>
        <taxon>Pleosporomycetidae</taxon>
        <taxon>Pleosporales</taxon>
        <taxon>Pleosporineae</taxon>
        <taxon>Cucurbitariaceae</taxon>
        <taxon>Cucurbitaria</taxon>
    </lineage>
</organism>
<dbReference type="AlphaFoldDB" id="A0A9P4L4T6"/>
<dbReference type="EMBL" id="ML976619">
    <property type="protein sequence ID" value="KAF1841253.1"/>
    <property type="molecule type" value="Genomic_DNA"/>
</dbReference>
<evidence type="ECO:0000313" key="1">
    <source>
        <dbReference type="EMBL" id="KAF1841253.1"/>
    </source>
</evidence>
<keyword evidence="2" id="KW-1185">Reference proteome</keyword>
<dbReference type="Proteomes" id="UP000800039">
    <property type="component" value="Unassembled WGS sequence"/>
</dbReference>
<gene>
    <name evidence="1" type="ORF">K460DRAFT_359766</name>
</gene>
<dbReference type="GeneID" id="63849468"/>
<proteinExistence type="predicted"/>
<evidence type="ECO:0000313" key="2">
    <source>
        <dbReference type="Proteomes" id="UP000800039"/>
    </source>
</evidence>
<comment type="caution">
    <text evidence="1">The sequence shown here is derived from an EMBL/GenBank/DDBJ whole genome shotgun (WGS) entry which is preliminary data.</text>
</comment>
<accession>A0A9P4L4T6</accession>
<name>A0A9P4L4T6_9PLEO</name>
<reference evidence="1" key="1">
    <citation type="submission" date="2020-01" db="EMBL/GenBank/DDBJ databases">
        <authorList>
            <consortium name="DOE Joint Genome Institute"/>
            <person name="Haridas S."/>
            <person name="Albert R."/>
            <person name="Binder M."/>
            <person name="Bloem J."/>
            <person name="Labutti K."/>
            <person name="Salamov A."/>
            <person name="Andreopoulos B."/>
            <person name="Baker S.E."/>
            <person name="Barry K."/>
            <person name="Bills G."/>
            <person name="Bluhm B.H."/>
            <person name="Cannon C."/>
            <person name="Castanera R."/>
            <person name="Culley D.E."/>
            <person name="Daum C."/>
            <person name="Ezra D."/>
            <person name="Gonzalez J.B."/>
            <person name="Henrissat B."/>
            <person name="Kuo A."/>
            <person name="Liang C."/>
            <person name="Lipzen A."/>
            <person name="Lutzoni F."/>
            <person name="Magnuson J."/>
            <person name="Mondo S."/>
            <person name="Nolan M."/>
            <person name="Ohm R."/>
            <person name="Pangilinan J."/>
            <person name="Park H.-J."/>
            <person name="Ramirez L."/>
            <person name="Alfaro M."/>
            <person name="Sun H."/>
            <person name="Tritt A."/>
            <person name="Yoshinaga Y."/>
            <person name="Zwiers L.-H."/>
            <person name="Turgeon B.G."/>
            <person name="Goodwin S.B."/>
            <person name="Spatafora J.W."/>
            <person name="Crous P.W."/>
            <person name="Grigoriev I.V."/>
        </authorList>
    </citation>
    <scope>NUCLEOTIDE SEQUENCE</scope>
    <source>
        <strain evidence="1">CBS 394.84</strain>
    </source>
</reference>
<sequence>MAFLDPPPGLEEKAIRMTLSDVMKVLDEYKAGGDSEDNTAPTANFWFVTITQEPSKDPNGTPNSGRGYTTQLEMMEWCTKTRGFPVQGYVLPDIDALKQLLFVFNKHPEWFGLYVPSHERSESEGLGMSRNMRNEYVRAQQGRHAITAGEPTLTDTA</sequence>
<dbReference type="RefSeq" id="XP_040783816.1">
    <property type="nucleotide sequence ID" value="XM_040932217.1"/>
</dbReference>
<protein>
    <submittedName>
        <fullName evidence="1">Uncharacterized protein</fullName>
    </submittedName>
</protein>